<gene>
    <name evidence="2" type="ORF">LCGC14_1844750</name>
</gene>
<accession>A0A0F9GCE0</accession>
<keyword evidence="1" id="KW-0472">Membrane</keyword>
<name>A0A0F9GCE0_9ZZZZ</name>
<organism evidence="2">
    <name type="scientific">marine sediment metagenome</name>
    <dbReference type="NCBI Taxonomy" id="412755"/>
    <lineage>
        <taxon>unclassified sequences</taxon>
        <taxon>metagenomes</taxon>
        <taxon>ecological metagenomes</taxon>
    </lineage>
</organism>
<evidence type="ECO:0000256" key="1">
    <source>
        <dbReference type="SAM" id="Phobius"/>
    </source>
</evidence>
<sequence>MNGCENILMPELFWWMGGALIATILLGTTYLCIRESWQENLARYKAVVREAKMAEEYLRRLAKDTDSPSVDKIALLLMMTTISQSAIAYADDLKRGPNSTGGARCMI</sequence>
<evidence type="ECO:0000313" key="2">
    <source>
        <dbReference type="EMBL" id="KKL96408.1"/>
    </source>
</evidence>
<keyword evidence="1" id="KW-1133">Transmembrane helix</keyword>
<reference evidence="2" key="1">
    <citation type="journal article" date="2015" name="Nature">
        <title>Complex archaea that bridge the gap between prokaryotes and eukaryotes.</title>
        <authorList>
            <person name="Spang A."/>
            <person name="Saw J.H."/>
            <person name="Jorgensen S.L."/>
            <person name="Zaremba-Niedzwiedzka K."/>
            <person name="Martijn J."/>
            <person name="Lind A.E."/>
            <person name="van Eijk R."/>
            <person name="Schleper C."/>
            <person name="Guy L."/>
            <person name="Ettema T.J."/>
        </authorList>
    </citation>
    <scope>NUCLEOTIDE SEQUENCE</scope>
</reference>
<feature type="transmembrane region" description="Helical" evidence="1">
    <location>
        <begin position="12"/>
        <end position="33"/>
    </location>
</feature>
<comment type="caution">
    <text evidence="2">The sequence shown here is derived from an EMBL/GenBank/DDBJ whole genome shotgun (WGS) entry which is preliminary data.</text>
</comment>
<dbReference type="EMBL" id="LAZR01018439">
    <property type="protein sequence ID" value="KKL96408.1"/>
    <property type="molecule type" value="Genomic_DNA"/>
</dbReference>
<keyword evidence="1" id="KW-0812">Transmembrane</keyword>
<proteinExistence type="predicted"/>
<protein>
    <submittedName>
        <fullName evidence="2">Uncharacterized protein</fullName>
    </submittedName>
</protein>
<dbReference type="AlphaFoldDB" id="A0A0F9GCE0"/>